<gene>
    <name evidence="1" type="ORF">SAMN05720469_1111</name>
</gene>
<dbReference type="Proteomes" id="UP000184275">
    <property type="component" value="Unassembled WGS sequence"/>
</dbReference>
<proteinExistence type="predicted"/>
<feature type="non-terminal residue" evidence="1">
    <location>
        <position position="34"/>
    </location>
</feature>
<sequence length="34" mass="3805">MLLHKVNFPAGREVLAFAHESWELVPLDKLSLSG</sequence>
<protein>
    <submittedName>
        <fullName evidence="1">Uncharacterized protein</fullName>
    </submittedName>
</protein>
<dbReference type="EMBL" id="FRAW01000011">
    <property type="protein sequence ID" value="SHK59729.1"/>
    <property type="molecule type" value="Genomic_DNA"/>
</dbReference>
<keyword evidence="2" id="KW-1185">Reference proteome</keyword>
<reference evidence="2" key="1">
    <citation type="submission" date="2016-11" db="EMBL/GenBank/DDBJ databases">
        <authorList>
            <person name="Varghese N."/>
            <person name="Submissions S."/>
        </authorList>
    </citation>
    <scope>NUCLEOTIDE SEQUENCE [LARGE SCALE GENOMIC DNA]</scope>
    <source>
        <strain evidence="2">UWOS</strain>
    </source>
</reference>
<evidence type="ECO:0000313" key="1">
    <source>
        <dbReference type="EMBL" id="SHK59729.1"/>
    </source>
</evidence>
<organism evidence="1 2">
    <name type="scientific">Fibrobacter intestinalis</name>
    <dbReference type="NCBI Taxonomy" id="28122"/>
    <lineage>
        <taxon>Bacteria</taxon>
        <taxon>Pseudomonadati</taxon>
        <taxon>Fibrobacterota</taxon>
        <taxon>Fibrobacteria</taxon>
        <taxon>Fibrobacterales</taxon>
        <taxon>Fibrobacteraceae</taxon>
        <taxon>Fibrobacter</taxon>
    </lineage>
</organism>
<accession>A0A1M6TS34</accession>
<evidence type="ECO:0000313" key="2">
    <source>
        <dbReference type="Proteomes" id="UP000184275"/>
    </source>
</evidence>
<dbReference type="AlphaFoldDB" id="A0A1M6TS34"/>
<name>A0A1M6TS34_9BACT</name>